<evidence type="ECO:0000256" key="7">
    <source>
        <dbReference type="SAM" id="MobiDB-lite"/>
    </source>
</evidence>
<evidence type="ECO:0000256" key="1">
    <source>
        <dbReference type="ARBA" id="ARBA00004123"/>
    </source>
</evidence>
<dbReference type="InterPro" id="IPR002130">
    <property type="entry name" value="Cyclophilin-type_PPIase_dom"/>
</dbReference>
<proteinExistence type="inferred from homology"/>
<dbReference type="Proteomes" id="UP000677228">
    <property type="component" value="Unassembled WGS sequence"/>
</dbReference>
<comment type="subcellular location">
    <subcellularLocation>
        <location evidence="1">Nucleus</location>
    </subcellularLocation>
</comment>
<dbReference type="EMBL" id="CAJOBA010000336">
    <property type="protein sequence ID" value="CAF3524105.1"/>
    <property type="molecule type" value="Genomic_DNA"/>
</dbReference>
<dbReference type="PANTHER" id="PTHR45625">
    <property type="entry name" value="PEPTIDYL-PROLYL CIS-TRANS ISOMERASE-RELATED"/>
    <property type="match status" value="1"/>
</dbReference>
<dbReference type="EMBL" id="CAJNOK010000336">
    <property type="protein sequence ID" value="CAF0746112.1"/>
    <property type="molecule type" value="Genomic_DNA"/>
</dbReference>
<dbReference type="PANTHER" id="PTHR45625:SF6">
    <property type="entry name" value="SPLICEOSOME-ASSOCIATED PROTEIN CWC27 HOMOLOG"/>
    <property type="match status" value="1"/>
</dbReference>
<evidence type="ECO:0000256" key="5">
    <source>
        <dbReference type="ARBA" id="ARBA00042090"/>
    </source>
</evidence>
<evidence type="ECO:0000256" key="4">
    <source>
        <dbReference type="ARBA" id="ARBA00040027"/>
    </source>
</evidence>
<dbReference type="PROSITE" id="PS00170">
    <property type="entry name" value="CSA_PPIASE_1"/>
    <property type="match status" value="1"/>
</dbReference>
<keyword evidence="3" id="KW-0539">Nucleus</keyword>
<feature type="non-terminal residue" evidence="9">
    <location>
        <position position="1"/>
    </location>
</feature>
<evidence type="ECO:0000256" key="6">
    <source>
        <dbReference type="ARBA" id="ARBA00046368"/>
    </source>
</evidence>
<name>A0A8S2CVB0_9BILA</name>
<reference evidence="9" key="1">
    <citation type="submission" date="2021-02" db="EMBL/GenBank/DDBJ databases">
        <authorList>
            <person name="Nowell W R."/>
        </authorList>
    </citation>
    <scope>NUCLEOTIDE SEQUENCE</scope>
</reference>
<dbReference type="InterPro" id="IPR020892">
    <property type="entry name" value="Cyclophilin-type_PPIase_CS"/>
</dbReference>
<evidence type="ECO:0000256" key="3">
    <source>
        <dbReference type="ARBA" id="ARBA00023242"/>
    </source>
</evidence>
<dbReference type="InterPro" id="IPR029000">
    <property type="entry name" value="Cyclophilin-like_dom_sf"/>
</dbReference>
<evidence type="ECO:0000313" key="9">
    <source>
        <dbReference type="EMBL" id="CAF0746112.1"/>
    </source>
</evidence>
<dbReference type="AlphaFoldDB" id="A0A8S2CVB0"/>
<protein>
    <recommendedName>
        <fullName evidence="4">Spliceosome-associated protein CWC27 homolog</fullName>
    </recommendedName>
    <alternativeName>
        <fullName evidence="5">Probable inactive peptidyl-prolyl cis-trans isomerase CWC27 homolog</fullName>
    </alternativeName>
</protein>
<feature type="compositionally biased region" description="Basic and acidic residues" evidence="7">
    <location>
        <begin position="292"/>
        <end position="321"/>
    </location>
</feature>
<organism evidence="9 11">
    <name type="scientific">Didymodactylos carnosus</name>
    <dbReference type="NCBI Taxonomy" id="1234261"/>
    <lineage>
        <taxon>Eukaryota</taxon>
        <taxon>Metazoa</taxon>
        <taxon>Spiralia</taxon>
        <taxon>Gnathifera</taxon>
        <taxon>Rotifera</taxon>
        <taxon>Eurotatoria</taxon>
        <taxon>Bdelloidea</taxon>
        <taxon>Philodinida</taxon>
        <taxon>Philodinidae</taxon>
        <taxon>Didymodactylos</taxon>
    </lineage>
</organism>
<dbReference type="GO" id="GO:0003755">
    <property type="term" value="F:peptidyl-prolyl cis-trans isomerase activity"/>
    <property type="evidence" value="ECO:0007669"/>
    <property type="project" value="InterPro"/>
</dbReference>
<gene>
    <name evidence="9" type="ORF">OVA965_LOCUS1730</name>
    <name evidence="10" type="ORF">TMI583_LOCUS1730</name>
</gene>
<dbReference type="PROSITE" id="PS50072">
    <property type="entry name" value="CSA_PPIASE_2"/>
    <property type="match status" value="1"/>
</dbReference>
<feature type="region of interest" description="Disordered" evidence="7">
    <location>
        <begin position="261"/>
        <end position="321"/>
    </location>
</feature>
<dbReference type="Pfam" id="PF00160">
    <property type="entry name" value="Pro_isomerase"/>
    <property type="match status" value="1"/>
</dbReference>
<feature type="region of interest" description="Disordered" evidence="7">
    <location>
        <begin position="386"/>
        <end position="412"/>
    </location>
</feature>
<dbReference type="GO" id="GO:0006457">
    <property type="term" value="P:protein folding"/>
    <property type="evidence" value="ECO:0007669"/>
    <property type="project" value="InterPro"/>
</dbReference>
<accession>A0A8S2CVB0</accession>
<comment type="subunit">
    <text evidence="6">Part of the activated spliceosome B/catalytic step 1 spliceosome, one of the forms of the spliceosome which has a well-formed active site but still cannot catalyze the branching reaction and is composed at least of 52 proteins, the U2, U5 and U6 snRNAs and the pre-mRNA. Recruited during early steps of activated spliceosome B maturation, it is probably one of the first proteins released from this complex as he matures to the spliceosome C complex. Component of the minor spliceosome, which splices U12-type introns.</text>
</comment>
<dbReference type="InterPro" id="IPR044666">
    <property type="entry name" value="Cyclophilin_A-like"/>
</dbReference>
<sequence>MPSVPVRTVYLYVKMSNIYIQEPATNGKVILTTTVGEIEIELWSRECPIACRNFVQLCLDGYYDGTVFHRVVPSFIVQGGDPTGTGDGGEAAAGKPFQDEFHTRLRYNRRGLVGMVNSGPNTNGSQFFFTMGPTTELEKKNTLFGKVVGNTLFNMLKLEEGEIEDEKPLHKQKVLHTEVISNPFDNMVANPRSQTLLKTDEQKDKSVVSAKAIKNFGLLSFGNEAEEDEEEINQITTNFKQRGGGKSAHDLMNDPTLSKQSILHDENPNENPNEIEQKKVDIDDNDTNEQLEIIRNKLKSNENSKKKIKDNKEPEASVKSNDTVKNEIHQIRKELKQAKKQPVVVNPTNIVETPNIIEAIETSSIQVKPTETTAILDDLMSGTRRHAKKQHITHSMTRESKLPANFCKNTSP</sequence>
<evidence type="ECO:0000259" key="8">
    <source>
        <dbReference type="PROSITE" id="PS50072"/>
    </source>
</evidence>
<comment type="caution">
    <text evidence="9">The sequence shown here is derived from an EMBL/GenBank/DDBJ whole genome shotgun (WGS) entry which is preliminary data.</text>
</comment>
<evidence type="ECO:0000256" key="2">
    <source>
        <dbReference type="ARBA" id="ARBA00007365"/>
    </source>
</evidence>
<evidence type="ECO:0000313" key="11">
    <source>
        <dbReference type="Proteomes" id="UP000677228"/>
    </source>
</evidence>
<dbReference type="Gene3D" id="2.40.100.10">
    <property type="entry name" value="Cyclophilin-like"/>
    <property type="match status" value="1"/>
</dbReference>
<dbReference type="SUPFAM" id="SSF50891">
    <property type="entry name" value="Cyclophilin-like"/>
    <property type="match status" value="1"/>
</dbReference>
<comment type="similarity">
    <text evidence="2">Belongs to the cyclophilin-type PPIase family.</text>
</comment>
<feature type="domain" description="PPIase cyclophilin-type" evidence="8">
    <location>
        <begin position="33"/>
        <end position="179"/>
    </location>
</feature>
<dbReference type="Proteomes" id="UP000682733">
    <property type="component" value="Unassembled WGS sequence"/>
</dbReference>
<evidence type="ECO:0000313" key="10">
    <source>
        <dbReference type="EMBL" id="CAF3524105.1"/>
    </source>
</evidence>
<dbReference type="GO" id="GO:0071013">
    <property type="term" value="C:catalytic step 2 spliceosome"/>
    <property type="evidence" value="ECO:0007669"/>
    <property type="project" value="TreeGrafter"/>
</dbReference>
<dbReference type="FunFam" id="2.40.100.10:FF:000007">
    <property type="entry name" value="Peptidyl-prolyl cis-trans isomerase CWC27 homolog"/>
    <property type="match status" value="1"/>
</dbReference>
<dbReference type="PRINTS" id="PR00153">
    <property type="entry name" value="CSAPPISMRASE"/>
</dbReference>